<feature type="region of interest" description="Disordered" evidence="1">
    <location>
        <begin position="333"/>
        <end position="355"/>
    </location>
</feature>
<dbReference type="GO" id="GO:0016491">
    <property type="term" value="F:oxidoreductase activity"/>
    <property type="evidence" value="ECO:0007669"/>
    <property type="project" value="InterPro"/>
</dbReference>
<dbReference type="HOGENOM" id="CLU_051479_3_0_11"/>
<dbReference type="OrthoDB" id="8156917at2"/>
<organism evidence="3 4">
    <name type="scientific">Saccharomonospora azurea NA-128</name>
    <dbReference type="NCBI Taxonomy" id="882081"/>
    <lineage>
        <taxon>Bacteria</taxon>
        <taxon>Bacillati</taxon>
        <taxon>Actinomycetota</taxon>
        <taxon>Actinomycetes</taxon>
        <taxon>Pseudonocardiales</taxon>
        <taxon>Pseudonocardiaceae</taxon>
        <taxon>Saccharomonospora</taxon>
    </lineage>
</organism>
<accession>H8GEB9</accession>
<gene>
    <name evidence="3" type="ORF">SacazDRAFT_00967</name>
</gene>
<keyword evidence="4" id="KW-1185">Reference proteome</keyword>
<dbReference type="InterPro" id="IPR029479">
    <property type="entry name" value="Nitroreductase"/>
</dbReference>
<dbReference type="PANTHER" id="PTHR23026">
    <property type="entry name" value="NADPH NITROREDUCTASE"/>
    <property type="match status" value="1"/>
</dbReference>
<protein>
    <submittedName>
        <fullName evidence="3">Nitroreductase</fullName>
    </submittedName>
</protein>
<dbReference type="Proteomes" id="UP000004705">
    <property type="component" value="Chromosome"/>
</dbReference>
<dbReference type="InterPro" id="IPR000415">
    <property type="entry name" value="Nitroreductase-like"/>
</dbReference>
<evidence type="ECO:0000313" key="4">
    <source>
        <dbReference type="Proteomes" id="UP000004705"/>
    </source>
</evidence>
<dbReference type="EMBL" id="CM001466">
    <property type="protein sequence ID" value="EHY87914.1"/>
    <property type="molecule type" value="Genomic_DNA"/>
</dbReference>
<reference evidence="3 4" key="1">
    <citation type="journal article" date="2012" name="Stand. Genomic Sci.">
        <title>Genome sequence of the soil bacterium Saccharomonospora azurea type strain (NA-128(T)).</title>
        <authorList>
            <person name="Klenk H.P."/>
            <person name="Held B."/>
            <person name="Lucas S."/>
            <person name="Lapidus A."/>
            <person name="Copeland A."/>
            <person name="Hammon N."/>
            <person name="Pitluck S."/>
            <person name="Goodwin L.A."/>
            <person name="Han C."/>
            <person name="Tapia R."/>
            <person name="Brambilla E.M."/>
            <person name="Potter G."/>
            <person name="Land M."/>
            <person name="Ivanova N."/>
            <person name="Rohde M."/>
            <person name="Goker M."/>
            <person name="Detter J.C."/>
            <person name="Kyrpides N.C."/>
            <person name="Woyke T."/>
        </authorList>
    </citation>
    <scope>NUCLEOTIDE SEQUENCE [LARGE SCALE GENOMIC DNA]</scope>
    <source>
        <strain evidence="3 4">NA-128</strain>
    </source>
</reference>
<name>H8GEB9_9PSEU</name>
<dbReference type="InterPro" id="IPR050627">
    <property type="entry name" value="Nitroreductase/BluB"/>
</dbReference>
<dbReference type="Gene3D" id="3.40.109.10">
    <property type="entry name" value="NADH Oxidase"/>
    <property type="match status" value="1"/>
</dbReference>
<proteinExistence type="predicted"/>
<dbReference type="NCBIfam" id="NF047509">
    <property type="entry name" value="Rv3131_FMN_oxido"/>
    <property type="match status" value="1"/>
</dbReference>
<evidence type="ECO:0000313" key="3">
    <source>
        <dbReference type="EMBL" id="EHY87914.1"/>
    </source>
</evidence>
<dbReference type="Pfam" id="PF00881">
    <property type="entry name" value="Nitroreductase"/>
    <property type="match status" value="1"/>
</dbReference>
<evidence type="ECO:0000256" key="1">
    <source>
        <dbReference type="SAM" id="MobiDB-lite"/>
    </source>
</evidence>
<evidence type="ECO:0000259" key="2">
    <source>
        <dbReference type="Pfam" id="PF00881"/>
    </source>
</evidence>
<feature type="region of interest" description="Disordered" evidence="1">
    <location>
        <begin position="1"/>
        <end position="20"/>
    </location>
</feature>
<dbReference type="AlphaFoldDB" id="H8GEB9"/>
<dbReference type="PANTHER" id="PTHR23026:SF123">
    <property type="entry name" value="NAD(P)H NITROREDUCTASE RV3131-RELATED"/>
    <property type="match status" value="1"/>
</dbReference>
<dbReference type="SUPFAM" id="SSF55469">
    <property type="entry name" value="FMN-dependent nitroreductase-like"/>
    <property type="match status" value="2"/>
</dbReference>
<sequence>MAGAGPKTLPERGESRFTAGRRTTTLDAMTDTAPGALDTVVAEALRAGTRAPSPHNTQPWLFAVRDGEIDVLLDESRVLTVSDPDGREAILACGAAVLNIRLALARRGIACAVSILPDRTRPDLVATLRVGVGRRPPADDVRLAAAIAERHTNRRPFVDSPVPSVVRHALIRAAREEGARLMLLTEPAAFDAFAALLRRAEHLQRQDEAFLAELEAWSHHGERRDGVPLSAGGPRVPDEAALALREFGGAARRAAREFERQPLVAVLTTPGDTRRDAVRAGQALQRVLLTVTAHGLQASFLAQPLEIPAIRAELRTMLGGTDHPQAALRIGYGHPGTPTPRRALDDVLVGHSGER</sequence>
<feature type="domain" description="Nitroreductase" evidence="2">
    <location>
        <begin position="147"/>
        <end position="332"/>
    </location>
</feature>